<organism evidence="1">
    <name type="scientific">Haptolina ericina</name>
    <dbReference type="NCBI Taxonomy" id="156174"/>
    <lineage>
        <taxon>Eukaryota</taxon>
        <taxon>Haptista</taxon>
        <taxon>Haptophyta</taxon>
        <taxon>Prymnesiophyceae</taxon>
        <taxon>Prymnesiales</taxon>
        <taxon>Prymnesiaceae</taxon>
        <taxon>Haptolina</taxon>
    </lineage>
</organism>
<dbReference type="EMBL" id="HBHX01009036">
    <property type="protein sequence ID" value="CAE0104359.1"/>
    <property type="molecule type" value="Transcribed_RNA"/>
</dbReference>
<name>A0A7S3ES21_9EUKA</name>
<accession>A0A7S3ES21</accession>
<gene>
    <name evidence="1" type="ORF">HERI1096_LOCUS5017</name>
</gene>
<dbReference type="AlphaFoldDB" id="A0A7S3ES21"/>
<evidence type="ECO:0000313" key="1">
    <source>
        <dbReference type="EMBL" id="CAE0104359.1"/>
    </source>
</evidence>
<reference evidence="1" key="1">
    <citation type="submission" date="2021-01" db="EMBL/GenBank/DDBJ databases">
        <authorList>
            <person name="Corre E."/>
            <person name="Pelletier E."/>
            <person name="Niang G."/>
            <person name="Scheremetjew M."/>
            <person name="Finn R."/>
            <person name="Kale V."/>
            <person name="Holt S."/>
            <person name="Cochrane G."/>
            <person name="Meng A."/>
            <person name="Brown T."/>
            <person name="Cohen L."/>
        </authorList>
    </citation>
    <scope>NUCLEOTIDE SEQUENCE</scope>
    <source>
        <strain evidence="1">CCMP281</strain>
    </source>
</reference>
<protein>
    <submittedName>
        <fullName evidence="1">Uncharacterized protein</fullName>
    </submittedName>
</protein>
<sequence length="148" mass="16381">MQTWDGSGWDFHSCVWPKLECERSPGLVAASVDLGPLLPPKRFPHGEGALLASNRSQLTSALARRDAVHFVAFRNWVNEGPELLWNVVKHVLTSAVERTAVRMSVQQQACVNHILAAGVKGLWEPNHGRAQSVNRRRSLTRRRGASVG</sequence>
<proteinExistence type="predicted"/>